<dbReference type="AlphaFoldDB" id="A0A1I8BC54"/>
<keyword evidence="2" id="KW-1185">Reference proteome</keyword>
<accession>A0A1I8BC54</accession>
<evidence type="ECO:0000313" key="2">
    <source>
        <dbReference type="Proteomes" id="UP000095281"/>
    </source>
</evidence>
<proteinExistence type="predicted"/>
<name>A0A1I8BC54_MELHA</name>
<feature type="region of interest" description="Disordered" evidence="1">
    <location>
        <begin position="15"/>
        <end position="65"/>
    </location>
</feature>
<dbReference type="WBParaSite" id="MhA1_Contig1825.frz3.gene1">
    <property type="protein sequence ID" value="MhA1_Contig1825.frz3.gene1"/>
    <property type="gene ID" value="MhA1_Contig1825.frz3.gene1"/>
</dbReference>
<protein>
    <submittedName>
        <fullName evidence="3">Uncharacterized protein</fullName>
    </submittedName>
</protein>
<evidence type="ECO:0000256" key="1">
    <source>
        <dbReference type="SAM" id="MobiDB-lite"/>
    </source>
</evidence>
<organism evidence="2 3">
    <name type="scientific">Meloidogyne hapla</name>
    <name type="common">Root-knot nematode worm</name>
    <dbReference type="NCBI Taxonomy" id="6305"/>
    <lineage>
        <taxon>Eukaryota</taxon>
        <taxon>Metazoa</taxon>
        <taxon>Ecdysozoa</taxon>
        <taxon>Nematoda</taxon>
        <taxon>Chromadorea</taxon>
        <taxon>Rhabditida</taxon>
        <taxon>Tylenchina</taxon>
        <taxon>Tylenchomorpha</taxon>
        <taxon>Tylenchoidea</taxon>
        <taxon>Meloidogynidae</taxon>
        <taxon>Meloidogyninae</taxon>
        <taxon>Meloidogyne</taxon>
    </lineage>
</organism>
<evidence type="ECO:0000313" key="3">
    <source>
        <dbReference type="WBParaSite" id="MhA1_Contig1825.frz3.gene1"/>
    </source>
</evidence>
<feature type="region of interest" description="Disordered" evidence="1">
    <location>
        <begin position="99"/>
        <end position="139"/>
    </location>
</feature>
<feature type="compositionally biased region" description="Low complexity" evidence="1">
    <location>
        <begin position="15"/>
        <end position="24"/>
    </location>
</feature>
<feature type="compositionally biased region" description="Low complexity" evidence="1">
    <location>
        <begin position="54"/>
        <end position="65"/>
    </location>
</feature>
<sequence length="302" mass="33292">MLLLSGASCRLLQQQKQQNPPELQQQKKESQQHYFQQENEDNRPRLVSIPPTMLNNGNNFNNNLKNGVVPSPSSCASHAQGLRRTAAISSLAQCARWGTALENGGGGNGNKNNNNDEEEEEENVPAHTDNNNSSPSPPMFSPPFSSFCSPFLLQMSNALAICPAPANQVELDFSLEPSSSSFNNNSQNVRLLIRSPSGDSAQLFLSSGTPTGSFCAKNSNRCGHGQWSVRVNDGEEQRWTLDGVGSLHFRVLMMRGRGHYGDNSPSEWRLELADQEFLRVPTIATCPLMAMMMAKQKQKQRN</sequence>
<reference evidence="3" key="1">
    <citation type="submission" date="2016-11" db="UniProtKB">
        <authorList>
            <consortium name="WormBaseParasite"/>
        </authorList>
    </citation>
    <scope>IDENTIFICATION</scope>
</reference>
<dbReference type="Proteomes" id="UP000095281">
    <property type="component" value="Unplaced"/>
</dbReference>